<dbReference type="Gene3D" id="3.40.50.150">
    <property type="entry name" value="Vaccinia Virus protein VP39"/>
    <property type="match status" value="1"/>
</dbReference>
<evidence type="ECO:0000256" key="5">
    <source>
        <dbReference type="ARBA" id="ARBA00022691"/>
    </source>
</evidence>
<dbReference type="PATRIC" id="fig|354243.3.peg.4993"/>
<keyword evidence="4 7" id="KW-0808">Transferase</keyword>
<dbReference type="GO" id="GO:0032259">
    <property type="term" value="P:methylation"/>
    <property type="evidence" value="ECO:0007669"/>
    <property type="project" value="UniProtKB-KW"/>
</dbReference>
<dbReference type="PANTHER" id="PTHR43619:SF2">
    <property type="entry name" value="S-ADENOSYL-L-METHIONINE-DEPENDENT METHYLTRANSFERASES SUPERFAMILY PROTEIN"/>
    <property type="match status" value="1"/>
</dbReference>
<protein>
    <recommendedName>
        <fullName evidence="6">S-adenosyl-L-methionine-dependent methyltransferase</fullName>
        <ecNumber evidence="6">2.1.1.-</ecNumber>
    </recommendedName>
</protein>
<comment type="similarity">
    <text evidence="2 6">Belongs to the UPF0677 family.</text>
</comment>
<comment type="function">
    <text evidence="1 6">Exhibits S-adenosyl-L-methionine-dependent methyltransferase activity.</text>
</comment>
<evidence type="ECO:0000256" key="4">
    <source>
        <dbReference type="ARBA" id="ARBA00022679"/>
    </source>
</evidence>
<proteinExistence type="inferred from homology"/>
<sequence>MSRTDDDAWDITESVGTTALAIAAARAAETDSDNPLIVDPFARLLVEASGDRTWTAFFDGTVPEEIADVDPELPVRMRSGVDYISSRTKYFDDFFLAAADDGVRQAVILGAGLDTRAWRLPWPDGARVYELDQPKVLNFKGSTLAGSGAEPPAVLVPVPVDLRQDWPKALDQAGYDASARTAWSVEGLLPFLPAQAQDLLFDRVQALSAAGSRVAIEAFGGDLVNSDSLRRQRAQMERYRVAAADIPKVEDLWYLEERADVADWLGRHGWDVTVITAQQLMADNHRSVPDHLGDAVPQSQFVTARR</sequence>
<dbReference type="PANTHER" id="PTHR43619">
    <property type="entry name" value="S-ADENOSYL-L-METHIONINE-DEPENDENT METHYLTRANSFERASE YKTD-RELATED"/>
    <property type="match status" value="1"/>
</dbReference>
<dbReference type="GO" id="GO:0008168">
    <property type="term" value="F:methyltransferase activity"/>
    <property type="evidence" value="ECO:0007669"/>
    <property type="project" value="UniProtKB-UniRule"/>
</dbReference>
<dbReference type="InterPro" id="IPR029063">
    <property type="entry name" value="SAM-dependent_MTases_sf"/>
</dbReference>
<gene>
    <name evidence="7" type="ORF">ACT18_23950</name>
</gene>
<evidence type="ECO:0000256" key="3">
    <source>
        <dbReference type="ARBA" id="ARBA00022603"/>
    </source>
</evidence>
<evidence type="ECO:0000256" key="1">
    <source>
        <dbReference type="ARBA" id="ARBA00003907"/>
    </source>
</evidence>
<accession>A0A1B8S955</accession>
<keyword evidence="5 6" id="KW-0949">S-adenosyl-L-methionine</keyword>
<dbReference type="AlphaFoldDB" id="A0A1B8S955"/>
<dbReference type="InterPro" id="IPR007213">
    <property type="entry name" value="Ppm1/Ppm2/Tcmp"/>
</dbReference>
<dbReference type="InterPro" id="IPR011610">
    <property type="entry name" value="SAM_mthyl_Trfase_ML2640-like"/>
</dbReference>
<keyword evidence="3 6" id="KW-0489">Methyltransferase</keyword>
<organism evidence="7 8">
    <name type="scientific">Mycolicibacter kumamotonensis</name>
    <dbReference type="NCBI Taxonomy" id="354243"/>
    <lineage>
        <taxon>Bacteria</taxon>
        <taxon>Bacillati</taxon>
        <taxon>Actinomycetota</taxon>
        <taxon>Actinomycetes</taxon>
        <taxon>Mycobacteriales</taxon>
        <taxon>Mycobacteriaceae</taxon>
        <taxon>Mycolicibacter</taxon>
    </lineage>
</organism>
<dbReference type="OrthoDB" id="9806164at2"/>
<dbReference type="RefSeq" id="WP_065289823.1">
    <property type="nucleotide sequence ID" value="NZ_LFOE01000115.1"/>
</dbReference>
<dbReference type="EC" id="2.1.1.-" evidence="6"/>
<dbReference type="SUPFAM" id="SSF53335">
    <property type="entry name" value="S-adenosyl-L-methionine-dependent methyltransferases"/>
    <property type="match status" value="1"/>
</dbReference>
<reference evidence="7 8" key="1">
    <citation type="submission" date="2015-06" db="EMBL/GenBank/DDBJ databases">
        <title>Genome sequence of Mycobacterium kumamotonense strain Roo.</title>
        <authorList>
            <person name="Greninger A.L."/>
            <person name="Cunningham G."/>
            <person name="Miller S."/>
        </authorList>
    </citation>
    <scope>NUCLEOTIDE SEQUENCE [LARGE SCALE GENOMIC DNA]</scope>
    <source>
        <strain evidence="7 8">Roo</strain>
    </source>
</reference>
<evidence type="ECO:0000256" key="2">
    <source>
        <dbReference type="ARBA" id="ARBA00008138"/>
    </source>
</evidence>
<dbReference type="NCBIfam" id="TIGR00027">
    <property type="entry name" value="mthyl_TIGR00027"/>
    <property type="match status" value="1"/>
</dbReference>
<keyword evidence="8" id="KW-1185">Reference proteome</keyword>
<evidence type="ECO:0000313" key="7">
    <source>
        <dbReference type="EMBL" id="OBY29273.1"/>
    </source>
</evidence>
<dbReference type="Proteomes" id="UP000092668">
    <property type="component" value="Unassembled WGS sequence"/>
</dbReference>
<dbReference type="Pfam" id="PF04072">
    <property type="entry name" value="LCM"/>
    <property type="match status" value="1"/>
</dbReference>
<name>A0A1B8S955_9MYCO</name>
<dbReference type="EMBL" id="LFOE01000115">
    <property type="protein sequence ID" value="OBY29273.1"/>
    <property type="molecule type" value="Genomic_DNA"/>
</dbReference>
<evidence type="ECO:0000313" key="8">
    <source>
        <dbReference type="Proteomes" id="UP000092668"/>
    </source>
</evidence>
<comment type="caution">
    <text evidence="7">The sequence shown here is derived from an EMBL/GenBank/DDBJ whole genome shotgun (WGS) entry which is preliminary data.</text>
</comment>
<evidence type="ECO:0000256" key="6">
    <source>
        <dbReference type="RuleBase" id="RU362030"/>
    </source>
</evidence>